<dbReference type="InParanoid" id="A0A7N5JH12"/>
<reference evidence="2" key="2">
    <citation type="submission" date="2025-08" db="UniProtKB">
        <authorList>
            <consortium name="Ensembl"/>
        </authorList>
    </citation>
    <scope>IDENTIFICATION</scope>
</reference>
<feature type="region of interest" description="Disordered" evidence="1">
    <location>
        <begin position="45"/>
        <end position="103"/>
    </location>
</feature>
<accession>A0A7N5JH12</accession>
<dbReference type="GeneTree" id="ENSGT00390000018706"/>
<organism evidence="2 3">
    <name type="scientific">Ailuropoda melanoleuca</name>
    <name type="common">Giant panda</name>
    <dbReference type="NCBI Taxonomy" id="9646"/>
    <lineage>
        <taxon>Eukaryota</taxon>
        <taxon>Metazoa</taxon>
        <taxon>Chordata</taxon>
        <taxon>Craniata</taxon>
        <taxon>Vertebrata</taxon>
        <taxon>Euteleostomi</taxon>
        <taxon>Mammalia</taxon>
        <taxon>Eutheria</taxon>
        <taxon>Laurasiatheria</taxon>
        <taxon>Carnivora</taxon>
        <taxon>Caniformia</taxon>
        <taxon>Ursidae</taxon>
        <taxon>Ailuropoda</taxon>
    </lineage>
</organism>
<dbReference type="PANTHER" id="PTHR12642">
    <property type="entry name" value="RIBOSOME BIOGENESIS PROTEIN NSA2 HOMOLOG"/>
    <property type="match status" value="1"/>
</dbReference>
<keyword evidence="3" id="KW-1185">Reference proteome</keyword>
<reference evidence="2 3" key="1">
    <citation type="journal article" date="2010" name="Nature">
        <title>The sequence and de novo assembly of the giant panda genome.</title>
        <authorList>
            <person name="Li R."/>
            <person name="Fan W."/>
            <person name="Tian G."/>
            <person name="Zhu H."/>
            <person name="He L."/>
            <person name="Cai J."/>
            <person name="Huang Q."/>
            <person name="Cai Q."/>
            <person name="Li B."/>
            <person name="Bai Y."/>
            <person name="Zhang Z."/>
            <person name="Zhang Y."/>
            <person name="Wang W."/>
            <person name="Li J."/>
            <person name="Wei F."/>
            <person name="Li H."/>
            <person name="Jian M."/>
            <person name="Li J."/>
            <person name="Zhang Z."/>
            <person name="Nielsen R."/>
            <person name="Li D."/>
            <person name="Gu W."/>
            <person name="Yang Z."/>
            <person name="Xuan Z."/>
            <person name="Ryder O.A."/>
            <person name="Leung F.C."/>
            <person name="Zhou Y."/>
            <person name="Cao J."/>
            <person name="Sun X."/>
            <person name="Fu Y."/>
            <person name="Fang X."/>
            <person name="Guo X."/>
            <person name="Wang B."/>
            <person name="Hou R."/>
            <person name="Shen F."/>
            <person name="Mu B."/>
            <person name="Ni P."/>
            <person name="Lin R."/>
            <person name="Qian W."/>
            <person name="Wang G."/>
            <person name="Yu C."/>
            <person name="Nie W."/>
            <person name="Wang J."/>
            <person name="Wu Z."/>
            <person name="Liang H."/>
            <person name="Min J."/>
            <person name="Wu Q."/>
            <person name="Cheng S."/>
            <person name="Ruan J."/>
            <person name="Wang M."/>
            <person name="Shi Z."/>
            <person name="Wen M."/>
            <person name="Liu B."/>
            <person name="Ren X."/>
            <person name="Zheng H."/>
            <person name="Dong D."/>
            <person name="Cook K."/>
            <person name="Shan G."/>
            <person name="Zhang H."/>
            <person name="Kosiol C."/>
            <person name="Xie X."/>
            <person name="Lu Z."/>
            <person name="Zheng H."/>
            <person name="Li Y."/>
            <person name="Steiner C.C."/>
            <person name="Lam T.T."/>
            <person name="Lin S."/>
            <person name="Zhang Q."/>
            <person name="Li G."/>
            <person name="Tian J."/>
            <person name="Gong T."/>
            <person name="Liu H."/>
            <person name="Zhang D."/>
            <person name="Fang L."/>
            <person name="Ye C."/>
            <person name="Zhang J."/>
            <person name="Hu W."/>
            <person name="Xu A."/>
            <person name="Ren Y."/>
            <person name="Zhang G."/>
            <person name="Bruford M.W."/>
            <person name="Li Q."/>
            <person name="Ma L."/>
            <person name="Guo Y."/>
            <person name="An N."/>
            <person name="Hu Y."/>
            <person name="Zheng Y."/>
            <person name="Shi Y."/>
            <person name="Li Z."/>
            <person name="Liu Q."/>
            <person name="Chen Y."/>
            <person name="Zhao J."/>
            <person name="Qu N."/>
            <person name="Zhao S."/>
            <person name="Tian F."/>
            <person name="Wang X."/>
            <person name="Wang H."/>
            <person name="Xu L."/>
            <person name="Liu X."/>
            <person name="Vinar T."/>
            <person name="Wang Y."/>
            <person name="Lam T.W."/>
            <person name="Yiu S.M."/>
            <person name="Liu S."/>
            <person name="Zhang H."/>
            <person name="Li D."/>
            <person name="Huang Y."/>
            <person name="Wang X."/>
            <person name="Yang G."/>
            <person name="Jiang Z."/>
            <person name="Wang J."/>
            <person name="Qin N."/>
            <person name="Li L."/>
            <person name="Li J."/>
            <person name="Bolund L."/>
            <person name="Kristiansen K."/>
            <person name="Wong G.K."/>
            <person name="Olson M."/>
            <person name="Zhang X."/>
            <person name="Li S."/>
            <person name="Yang H."/>
            <person name="Wang J."/>
            <person name="Wang J."/>
        </authorList>
    </citation>
    <scope>NUCLEOTIDE SEQUENCE [LARGE SCALE GENOMIC DNA]</scope>
</reference>
<dbReference type="Ensembl" id="ENSAMET00000044059.1">
    <property type="protein sequence ID" value="ENSAMEP00000025282.1"/>
    <property type="gene ID" value="ENSAMEG00000025068.1"/>
</dbReference>
<evidence type="ECO:0000313" key="2">
    <source>
        <dbReference type="Ensembl" id="ENSAMEP00000025282.1"/>
    </source>
</evidence>
<sequence>MPQNKYIELHRKRYGYSLNYHEEKRKKGQEAHECSKKAKKLTGLKAKLYHKQHHAEKIQTKKTIKMYEKRSTKQKTDGKNPQGAMPASKELSSMIKRKRKEKAGKWEVPLPKVCAQGETEVLKVIRTGKRQKKAWKRMVTKTHFVGDGFTQKPPKDERFINLSWFIPPLCLPPLPSSLSSPNDLPTSYVP</sequence>
<dbReference type="AlphaFoldDB" id="A0A7N5JH12"/>
<name>A0A7N5JH12_AILME</name>
<dbReference type="InterPro" id="IPR039411">
    <property type="entry name" value="NSA2_fam"/>
</dbReference>
<evidence type="ECO:0000256" key="1">
    <source>
        <dbReference type="SAM" id="MobiDB-lite"/>
    </source>
</evidence>
<feature type="compositionally biased region" description="Basic residues" evidence="1">
    <location>
        <begin position="45"/>
        <end position="54"/>
    </location>
</feature>
<reference evidence="2" key="3">
    <citation type="submission" date="2025-09" db="UniProtKB">
        <authorList>
            <consortium name="Ensembl"/>
        </authorList>
    </citation>
    <scope>IDENTIFICATION</scope>
</reference>
<dbReference type="Proteomes" id="UP000008912">
    <property type="component" value="Unassembled WGS sequence"/>
</dbReference>
<protein>
    <recommendedName>
        <fullName evidence="4">NSA2 ribosome biogenesis factor</fullName>
    </recommendedName>
</protein>
<proteinExistence type="predicted"/>
<feature type="compositionally biased region" description="Basic and acidic residues" evidence="1">
    <location>
        <begin position="55"/>
        <end position="78"/>
    </location>
</feature>
<evidence type="ECO:0008006" key="4">
    <source>
        <dbReference type="Google" id="ProtNLM"/>
    </source>
</evidence>
<evidence type="ECO:0000313" key="3">
    <source>
        <dbReference type="Proteomes" id="UP000008912"/>
    </source>
</evidence>